<evidence type="ECO:0000313" key="2">
    <source>
        <dbReference type="Proteomes" id="UP000446768"/>
    </source>
</evidence>
<dbReference type="RefSeq" id="WP_154374191.1">
    <property type="nucleotide sequence ID" value="NZ_WKJJ01000007.1"/>
</dbReference>
<dbReference type="AlphaFoldDB" id="A0A7X2LSR1"/>
<keyword evidence="2" id="KW-1185">Reference proteome</keyword>
<gene>
    <name evidence="1" type="ORF">GJ700_12480</name>
</gene>
<dbReference type="InterPro" id="IPR036583">
    <property type="entry name" value="23S_rRNA_IVS_sf"/>
</dbReference>
<dbReference type="GO" id="GO:0005524">
    <property type="term" value="F:ATP binding"/>
    <property type="evidence" value="ECO:0007669"/>
    <property type="project" value="InterPro"/>
</dbReference>
<comment type="caution">
    <text evidence="1">The sequence shown here is derived from an EMBL/GenBank/DDBJ whole genome shotgun (WGS) entry which is preliminary data.</text>
</comment>
<dbReference type="SUPFAM" id="SSF55271">
    <property type="entry name" value="DNA repair protein MutS, domain I"/>
    <property type="match status" value="1"/>
</dbReference>
<dbReference type="InterPro" id="IPR016151">
    <property type="entry name" value="DNA_mismatch_repair_MutS_N"/>
</dbReference>
<accession>A0A7X2LSR1</accession>
<organism evidence="1 2">
    <name type="scientific">Pseudoduganella rivuli</name>
    <dbReference type="NCBI Taxonomy" id="2666085"/>
    <lineage>
        <taxon>Bacteria</taxon>
        <taxon>Pseudomonadati</taxon>
        <taxon>Pseudomonadota</taxon>
        <taxon>Betaproteobacteria</taxon>
        <taxon>Burkholderiales</taxon>
        <taxon>Oxalobacteraceae</taxon>
        <taxon>Telluria group</taxon>
        <taxon>Pseudoduganella</taxon>
    </lineage>
</organism>
<dbReference type="Gene3D" id="1.20.1440.60">
    <property type="entry name" value="23S rRNA-intervening sequence"/>
    <property type="match status" value="1"/>
</dbReference>
<reference evidence="1 2" key="1">
    <citation type="submission" date="2019-11" db="EMBL/GenBank/DDBJ databases">
        <title>Novel species isolated from a subtropical stream in China.</title>
        <authorList>
            <person name="Lu H."/>
        </authorList>
    </citation>
    <scope>NUCLEOTIDE SEQUENCE [LARGE SCALE GENOMIC DNA]</scope>
    <source>
        <strain evidence="1 2">FT92W</strain>
    </source>
</reference>
<dbReference type="Proteomes" id="UP000446768">
    <property type="component" value="Unassembled WGS sequence"/>
</dbReference>
<evidence type="ECO:0000313" key="1">
    <source>
        <dbReference type="EMBL" id="MRV72526.1"/>
    </source>
</evidence>
<proteinExistence type="predicted"/>
<name>A0A7X2LSR1_9BURK</name>
<sequence>MYELQHTAPTAEESTKFSLRAYKGIDVGLGHDDPGATIARTLEQKYPGHLILIQSGKFLQGYDRTAYTLYTLKQYKLKLVGTTSEPHIRVGFPIGNFNRRLWQLVQEFGIPYVVSLGSQAEGRVVYVSQHPELDSAVLTAVSDAVVAEVIHDLQQRGALNKASAKALLANPDTSVFKLKSQAQDLDLQLLQDIIRMPRDLRATHGENLRACMARIMRGVFAYGLEDNKTQLLKGISADVDLVKHYLVQGQRLSKLKAEFEHRAGLAVELGRLVGGLIRTNAVQP</sequence>
<dbReference type="EMBL" id="WKJJ01000007">
    <property type="protein sequence ID" value="MRV72526.1"/>
    <property type="molecule type" value="Genomic_DNA"/>
</dbReference>
<dbReference type="GO" id="GO:0030983">
    <property type="term" value="F:mismatched DNA binding"/>
    <property type="evidence" value="ECO:0007669"/>
    <property type="project" value="InterPro"/>
</dbReference>
<dbReference type="GO" id="GO:0006298">
    <property type="term" value="P:mismatch repair"/>
    <property type="evidence" value="ECO:0007669"/>
    <property type="project" value="InterPro"/>
</dbReference>
<protein>
    <submittedName>
        <fullName evidence="1">Uncharacterized protein</fullName>
    </submittedName>
</protein>